<feature type="domain" description="Exoribonuclease phosphorolytic" evidence="9">
    <location>
        <begin position="196"/>
        <end position="262"/>
    </location>
</feature>
<feature type="compositionally biased region" description="Polar residues" evidence="7">
    <location>
        <begin position="413"/>
        <end position="425"/>
    </location>
</feature>
<evidence type="ECO:0000256" key="5">
    <source>
        <dbReference type="ARBA" id="ARBA00022884"/>
    </source>
</evidence>
<dbReference type="GO" id="GO:0034475">
    <property type="term" value="P:U4 snRNA 3'-end processing"/>
    <property type="evidence" value="ECO:0007669"/>
    <property type="project" value="TreeGrafter"/>
</dbReference>
<dbReference type="GO" id="GO:0034473">
    <property type="term" value="P:U1 snRNA 3'-end processing"/>
    <property type="evidence" value="ECO:0007669"/>
    <property type="project" value="TreeGrafter"/>
</dbReference>
<sequence>MQREADTFITNNEKAFIIKALQEECRLDGRRPFDFRKPKFQFSLDDSSATLTLGTTRVMTVISAVLEAPFPDRPNEGSIRFNAEFSPMASPAFEAGRPGVDAVELARLIERGLRGSGAVDTEALCVLAGRKVWALRCDMHVLDHGGNLVDACMLCALAACLAFRRPEVVVGGGPTGTDIVVQPKELREPIPLTIHHYPVSTTFALFEDGSTIAVDPNLREQAAQAGSATIVVNTNKEVCAVHKAEGIGLNSTQFMRLVRIASAKADDLVAILKASLQAHEVARVQARVKRAQALVGLPQSGRHVSISSSMPASQPSGAPAAQQPEPPVEKDATLQKLAQDLNMSLEDSSEDESSSEEDEEEAPCAEQPSASANGGPGSGGKLKAEAMETDKQPSKAKLKPAMLKSTQPPPGSKGQQPTLQPAPSQTKKKRSFQHNPESDNLEAIANVIAGTKQQQAEQEDVGSLADAVKQQKVRKKRH</sequence>
<dbReference type="GO" id="GO:0000176">
    <property type="term" value="C:nuclear exosome (RNase complex)"/>
    <property type="evidence" value="ECO:0007669"/>
    <property type="project" value="TreeGrafter"/>
</dbReference>
<dbReference type="CDD" id="cd11368">
    <property type="entry name" value="RNase_PH_RRP45"/>
    <property type="match status" value="1"/>
</dbReference>
<dbReference type="AlphaFoldDB" id="A0A7S3VUV3"/>
<feature type="compositionally biased region" description="Basic and acidic residues" evidence="7">
    <location>
        <begin position="382"/>
        <end position="393"/>
    </location>
</feature>
<name>A0A7S3VUV3_DUNTE</name>
<dbReference type="Gene3D" id="3.30.230.70">
    <property type="entry name" value="GHMP Kinase, N-terminal domain"/>
    <property type="match status" value="1"/>
</dbReference>
<dbReference type="InterPro" id="IPR050590">
    <property type="entry name" value="Exosome_comp_Rrp42_subfam"/>
</dbReference>
<dbReference type="Pfam" id="PF01138">
    <property type="entry name" value="RNase_PH"/>
    <property type="match status" value="1"/>
</dbReference>
<dbReference type="SUPFAM" id="SSF54211">
    <property type="entry name" value="Ribosomal protein S5 domain 2-like"/>
    <property type="match status" value="1"/>
</dbReference>
<dbReference type="InterPro" id="IPR033100">
    <property type="entry name" value="Rrp45"/>
</dbReference>
<evidence type="ECO:0000256" key="2">
    <source>
        <dbReference type="ARBA" id="ARBA00004496"/>
    </source>
</evidence>
<dbReference type="InterPro" id="IPR036345">
    <property type="entry name" value="ExoRNase_PH_dom2_sf"/>
</dbReference>
<evidence type="ECO:0000256" key="6">
    <source>
        <dbReference type="ARBA" id="ARBA00023242"/>
    </source>
</evidence>
<proteinExistence type="inferred from homology"/>
<dbReference type="SUPFAM" id="SSF55666">
    <property type="entry name" value="Ribonuclease PH domain 2-like"/>
    <property type="match status" value="1"/>
</dbReference>
<evidence type="ECO:0000259" key="8">
    <source>
        <dbReference type="Pfam" id="PF01138"/>
    </source>
</evidence>
<evidence type="ECO:0000313" key="10">
    <source>
        <dbReference type="EMBL" id="CAE0507099.1"/>
    </source>
</evidence>
<feature type="region of interest" description="Disordered" evidence="7">
    <location>
        <begin position="344"/>
        <end position="478"/>
    </location>
</feature>
<dbReference type="GO" id="GO:0071035">
    <property type="term" value="P:nuclear polyadenylation-dependent rRNA catabolic process"/>
    <property type="evidence" value="ECO:0007669"/>
    <property type="project" value="TreeGrafter"/>
</dbReference>
<comment type="similarity">
    <text evidence="3">Belongs to the RNase PH family.</text>
</comment>
<dbReference type="GO" id="GO:0016075">
    <property type="term" value="P:rRNA catabolic process"/>
    <property type="evidence" value="ECO:0007669"/>
    <property type="project" value="TreeGrafter"/>
</dbReference>
<dbReference type="GO" id="GO:0071028">
    <property type="term" value="P:nuclear mRNA surveillance"/>
    <property type="evidence" value="ECO:0007669"/>
    <property type="project" value="TreeGrafter"/>
</dbReference>
<reference evidence="10" key="1">
    <citation type="submission" date="2021-01" db="EMBL/GenBank/DDBJ databases">
        <authorList>
            <person name="Corre E."/>
            <person name="Pelletier E."/>
            <person name="Niang G."/>
            <person name="Scheremetjew M."/>
            <person name="Finn R."/>
            <person name="Kale V."/>
            <person name="Holt S."/>
            <person name="Cochrane G."/>
            <person name="Meng A."/>
            <person name="Brown T."/>
            <person name="Cohen L."/>
        </authorList>
    </citation>
    <scope>NUCLEOTIDE SEQUENCE</scope>
    <source>
        <strain evidence="10">CCMP1320</strain>
    </source>
</reference>
<dbReference type="PANTHER" id="PTHR11097:SF14">
    <property type="entry name" value="EXOSOME COMPLEX COMPONENT RRP45"/>
    <property type="match status" value="1"/>
</dbReference>
<protein>
    <submittedName>
        <fullName evidence="10">Uncharacterized protein</fullName>
    </submittedName>
</protein>
<dbReference type="GO" id="GO:0035925">
    <property type="term" value="F:mRNA 3'-UTR AU-rich region binding"/>
    <property type="evidence" value="ECO:0007669"/>
    <property type="project" value="TreeGrafter"/>
</dbReference>
<keyword evidence="5" id="KW-0694">RNA-binding</keyword>
<dbReference type="InterPro" id="IPR001247">
    <property type="entry name" value="ExoRNase_PH_dom1"/>
</dbReference>
<dbReference type="InterPro" id="IPR015847">
    <property type="entry name" value="ExoRNase_PH_dom2"/>
</dbReference>
<dbReference type="EMBL" id="HBIP01036560">
    <property type="protein sequence ID" value="CAE0507099.1"/>
    <property type="molecule type" value="Transcribed_RNA"/>
</dbReference>
<dbReference type="Pfam" id="PF03725">
    <property type="entry name" value="RNase_PH_C"/>
    <property type="match status" value="1"/>
</dbReference>
<evidence type="ECO:0000256" key="4">
    <source>
        <dbReference type="ARBA" id="ARBA00022490"/>
    </source>
</evidence>
<evidence type="ECO:0000256" key="3">
    <source>
        <dbReference type="ARBA" id="ARBA00006678"/>
    </source>
</evidence>
<feature type="domain" description="Exoribonuclease phosphorolytic" evidence="8">
    <location>
        <begin position="44"/>
        <end position="166"/>
    </location>
</feature>
<evidence type="ECO:0000256" key="7">
    <source>
        <dbReference type="SAM" id="MobiDB-lite"/>
    </source>
</evidence>
<keyword evidence="4" id="KW-0963">Cytoplasm</keyword>
<feature type="compositionally biased region" description="Acidic residues" evidence="7">
    <location>
        <begin position="347"/>
        <end position="363"/>
    </location>
</feature>
<comment type="subcellular location">
    <subcellularLocation>
        <location evidence="2">Cytoplasm</location>
    </subcellularLocation>
    <subcellularLocation>
        <location evidence="1">Nucleus</location>
    </subcellularLocation>
</comment>
<dbReference type="InterPro" id="IPR020568">
    <property type="entry name" value="Ribosomal_Su5_D2-typ_SF"/>
</dbReference>
<dbReference type="GO" id="GO:0000467">
    <property type="term" value="P:exonucleolytic trimming to generate mature 3'-end of 5.8S rRNA from tricistronic rRNA transcript (SSU-rRNA, 5.8S rRNA, LSU-rRNA)"/>
    <property type="evidence" value="ECO:0007669"/>
    <property type="project" value="TreeGrafter"/>
</dbReference>
<dbReference type="GO" id="GO:0000177">
    <property type="term" value="C:cytoplasmic exosome (RNase complex)"/>
    <property type="evidence" value="ECO:0007669"/>
    <property type="project" value="TreeGrafter"/>
</dbReference>
<keyword evidence="6" id="KW-0539">Nucleus</keyword>
<dbReference type="InterPro" id="IPR027408">
    <property type="entry name" value="PNPase/RNase_PH_dom_sf"/>
</dbReference>
<organism evidence="10">
    <name type="scientific">Dunaliella tertiolecta</name>
    <name type="common">Green alga</name>
    <dbReference type="NCBI Taxonomy" id="3047"/>
    <lineage>
        <taxon>Eukaryota</taxon>
        <taxon>Viridiplantae</taxon>
        <taxon>Chlorophyta</taxon>
        <taxon>core chlorophytes</taxon>
        <taxon>Chlorophyceae</taxon>
        <taxon>CS clade</taxon>
        <taxon>Chlamydomonadales</taxon>
        <taxon>Dunaliellaceae</taxon>
        <taxon>Dunaliella</taxon>
    </lineage>
</organism>
<evidence type="ECO:0000259" key="9">
    <source>
        <dbReference type="Pfam" id="PF03725"/>
    </source>
</evidence>
<evidence type="ECO:0000256" key="1">
    <source>
        <dbReference type="ARBA" id="ARBA00004123"/>
    </source>
</evidence>
<accession>A0A7S3VUV3</accession>
<dbReference type="GO" id="GO:0071038">
    <property type="term" value="P:TRAMP-dependent tRNA surveillance pathway"/>
    <property type="evidence" value="ECO:0007669"/>
    <property type="project" value="TreeGrafter"/>
</dbReference>
<dbReference type="GO" id="GO:0034476">
    <property type="term" value="P:U5 snRNA 3'-end processing"/>
    <property type="evidence" value="ECO:0007669"/>
    <property type="project" value="TreeGrafter"/>
</dbReference>
<dbReference type="PANTHER" id="PTHR11097">
    <property type="entry name" value="EXOSOME COMPLEX EXONUCLEASE RIBOSOMAL RNA PROCESSING PROTEIN"/>
    <property type="match status" value="1"/>
</dbReference>
<feature type="compositionally biased region" description="Low complexity" evidence="7">
    <location>
        <begin position="305"/>
        <end position="323"/>
    </location>
</feature>
<feature type="region of interest" description="Disordered" evidence="7">
    <location>
        <begin position="301"/>
        <end position="330"/>
    </location>
</feature>
<gene>
    <name evidence="10" type="ORF">DTER00134_LOCUS22175</name>
</gene>